<evidence type="ECO:0000313" key="2">
    <source>
        <dbReference type="EMBL" id="KAJ0988389.1"/>
    </source>
</evidence>
<sequence>MGEVNQRSVLGDLTNKRVKRPPELVLDKFENQYKFGRFGETDSVEATSDRCSLEGKEILTKGKGKVGSTLENSRGVENGGMDLALYSNALKHHGPLFPWSMKENLSLDLSQCGKVSEEIPCSLTPELLSGRSDTAACSGKSRNNCFSFGCSHDQHNNSEDSSPMSEDSSLKSEDLQEDYETDNADFSKHAMEKRRGDVSSFPLNDTGLCDNGDGNNDDEHLTQDLLGKSYLGRCSGPSGFDMGNLRRLTDAHVTSNVDDVVKVEDNTGFENTCSCSFCLKAAYMWMDLHYQDARGRLSALKKSRRYAKSLDQRFHNLDVIAKLDRDNPTMSKKLESDLMQHWRSLFVHTEKILALESVQIQSNLLKLKDLKENCKKDLEMASIASHKK</sequence>
<dbReference type="OrthoDB" id="1907176at2759"/>
<gene>
    <name evidence="2" type="ORF">J5N97_006745</name>
</gene>
<reference evidence="2" key="2">
    <citation type="journal article" date="2022" name="Hortic Res">
        <title>The genome of Dioscorea zingiberensis sheds light on the biosynthesis, origin and evolution of the medicinally important diosgenin saponins.</title>
        <authorList>
            <person name="Li Y."/>
            <person name="Tan C."/>
            <person name="Li Z."/>
            <person name="Guo J."/>
            <person name="Li S."/>
            <person name="Chen X."/>
            <person name="Wang C."/>
            <person name="Dai X."/>
            <person name="Yang H."/>
            <person name="Song W."/>
            <person name="Hou L."/>
            <person name="Xu J."/>
            <person name="Tong Z."/>
            <person name="Xu A."/>
            <person name="Yuan X."/>
            <person name="Wang W."/>
            <person name="Yang Q."/>
            <person name="Chen L."/>
            <person name="Sun Z."/>
            <person name="Wang K."/>
            <person name="Pan B."/>
            <person name="Chen J."/>
            <person name="Bao Y."/>
            <person name="Liu F."/>
            <person name="Qi X."/>
            <person name="Gang D.R."/>
            <person name="Wen J."/>
            <person name="Li J."/>
        </authorList>
    </citation>
    <scope>NUCLEOTIDE SEQUENCE</scope>
    <source>
        <strain evidence="2">Dzin_1.0</strain>
    </source>
</reference>
<reference evidence="2" key="1">
    <citation type="submission" date="2021-03" db="EMBL/GenBank/DDBJ databases">
        <authorList>
            <person name="Li Z."/>
            <person name="Yang C."/>
        </authorList>
    </citation>
    <scope>NUCLEOTIDE SEQUENCE</scope>
    <source>
        <strain evidence="2">Dzin_1.0</strain>
        <tissue evidence="2">Leaf</tissue>
    </source>
</reference>
<name>A0A9D5DBX7_9LILI</name>
<organism evidence="2 3">
    <name type="scientific">Dioscorea zingiberensis</name>
    <dbReference type="NCBI Taxonomy" id="325984"/>
    <lineage>
        <taxon>Eukaryota</taxon>
        <taxon>Viridiplantae</taxon>
        <taxon>Streptophyta</taxon>
        <taxon>Embryophyta</taxon>
        <taxon>Tracheophyta</taxon>
        <taxon>Spermatophyta</taxon>
        <taxon>Magnoliopsida</taxon>
        <taxon>Liliopsida</taxon>
        <taxon>Dioscoreales</taxon>
        <taxon>Dioscoreaceae</taxon>
        <taxon>Dioscorea</taxon>
    </lineage>
</organism>
<keyword evidence="3" id="KW-1185">Reference proteome</keyword>
<accession>A0A9D5DBX7</accession>
<dbReference type="EMBL" id="JAGGNH010000001">
    <property type="protein sequence ID" value="KAJ0988389.1"/>
    <property type="molecule type" value="Genomic_DNA"/>
</dbReference>
<dbReference type="PANTHER" id="PTHR33924:SF1">
    <property type="entry name" value="DNA-DIRECTED RNA POLYMERASE SUBUNIT BETA"/>
    <property type="match status" value="1"/>
</dbReference>
<protein>
    <submittedName>
        <fullName evidence="2">Uncharacterized protein</fullName>
    </submittedName>
</protein>
<feature type="region of interest" description="Disordered" evidence="1">
    <location>
        <begin position="156"/>
        <end position="180"/>
    </location>
</feature>
<proteinExistence type="predicted"/>
<dbReference type="AlphaFoldDB" id="A0A9D5DBX7"/>
<dbReference type="PANTHER" id="PTHR33924">
    <property type="entry name" value="CATION-TRANSPORTING ATPASE"/>
    <property type="match status" value="1"/>
</dbReference>
<evidence type="ECO:0000313" key="3">
    <source>
        <dbReference type="Proteomes" id="UP001085076"/>
    </source>
</evidence>
<evidence type="ECO:0000256" key="1">
    <source>
        <dbReference type="SAM" id="MobiDB-lite"/>
    </source>
</evidence>
<dbReference type="Proteomes" id="UP001085076">
    <property type="component" value="Miscellaneous, Linkage group lg01"/>
</dbReference>
<comment type="caution">
    <text evidence="2">The sequence shown here is derived from an EMBL/GenBank/DDBJ whole genome shotgun (WGS) entry which is preliminary data.</text>
</comment>